<keyword evidence="3" id="KW-1185">Reference proteome</keyword>
<comment type="caution">
    <text evidence="2">The sequence shown here is derived from an EMBL/GenBank/DDBJ whole genome shotgun (WGS) entry which is preliminary data.</text>
</comment>
<evidence type="ECO:0000313" key="3">
    <source>
        <dbReference type="Proteomes" id="UP000481153"/>
    </source>
</evidence>
<dbReference type="InterPro" id="IPR021067">
    <property type="entry name" value="Glycosyltransferase"/>
</dbReference>
<evidence type="ECO:0000313" key="2">
    <source>
        <dbReference type="EMBL" id="KAF0728681.1"/>
    </source>
</evidence>
<dbReference type="EMBL" id="VJMJ01000175">
    <property type="protein sequence ID" value="KAF0728681.1"/>
    <property type="molecule type" value="Genomic_DNA"/>
</dbReference>
<dbReference type="PANTHER" id="PTHR34496">
    <property type="entry name" value="GLCNAC TRANSFERASE-RELATED"/>
    <property type="match status" value="1"/>
</dbReference>
<proteinExistence type="predicted"/>
<dbReference type="VEuPathDB" id="FungiDB:AeMF1_002585"/>
<dbReference type="PANTHER" id="PTHR34496:SF6">
    <property type="entry name" value="GLYCOSYLTRANSFERASE 2-LIKE DOMAIN-CONTAINING PROTEIN"/>
    <property type="match status" value="1"/>
</dbReference>
<keyword evidence="1" id="KW-0812">Transmembrane</keyword>
<reference evidence="2 3" key="1">
    <citation type="submission" date="2019-07" db="EMBL/GenBank/DDBJ databases">
        <title>Genomics analysis of Aphanomyces spp. identifies a new class of oomycete effector associated with host adaptation.</title>
        <authorList>
            <person name="Gaulin E."/>
        </authorList>
    </citation>
    <scope>NUCLEOTIDE SEQUENCE [LARGE SCALE GENOMIC DNA]</scope>
    <source>
        <strain evidence="2 3">ATCC 201684</strain>
    </source>
</reference>
<protein>
    <submittedName>
        <fullName evidence="2">Uncharacterized protein</fullName>
    </submittedName>
</protein>
<name>A0A6G0WMZ5_9STRA</name>
<organism evidence="2 3">
    <name type="scientific">Aphanomyces euteiches</name>
    <dbReference type="NCBI Taxonomy" id="100861"/>
    <lineage>
        <taxon>Eukaryota</taxon>
        <taxon>Sar</taxon>
        <taxon>Stramenopiles</taxon>
        <taxon>Oomycota</taxon>
        <taxon>Saprolegniomycetes</taxon>
        <taxon>Saprolegniales</taxon>
        <taxon>Verrucalvaceae</taxon>
        <taxon>Aphanomyces</taxon>
    </lineage>
</organism>
<accession>A0A6G0WMZ5</accession>
<dbReference type="Proteomes" id="UP000481153">
    <property type="component" value="Unassembled WGS sequence"/>
</dbReference>
<evidence type="ECO:0000256" key="1">
    <source>
        <dbReference type="SAM" id="Phobius"/>
    </source>
</evidence>
<keyword evidence="1" id="KW-1133">Transmembrane helix</keyword>
<feature type="transmembrane region" description="Helical" evidence="1">
    <location>
        <begin position="21"/>
        <end position="43"/>
    </location>
</feature>
<gene>
    <name evidence="2" type="ORF">Ae201684_013639</name>
</gene>
<sequence>MQGRQRPKRRHSPGWLDPMNILIASLVFVLCLMIYMNVSMMGMNQDESSTLHSKKWSQSFRQAPDSAKALNSRRTIVLIANYRDTKRCSETLNSIFSQADHPELISVSIFDQLNFDENEKRCFDAYCDLVGEDKCRRSERLRRNDTVSCKDAKGPTYGRYQTEEGVDLSIDTFALAIDSHLIFIPHWDTDLISQWDATGNPKAIITVYPDATEQMPKNGEKPTGTILLCHGRIENAQPDSMVQYSSAVRINSPDKPMLMSQFAGGFNFGSAQSALEVRNDPYAHYLFHGEEYSRVARLWTSGYDTYIPTHMLCYHWYEKRKGMWDEDWGAKTVIARRSQRRIRAALGLVPTLDDYDRTDLHKFTLGTKRSFEQFKKFSGIDPDASWIEDNEHQFDVCPPKELKYVPYLEEPAKIPTFTPPKQVPALTTLPVTQTTTTAVQNPPTAAAVQNLPTTAAVKTTLVNVPATRDPVNRRIIVLIANYRDSRRCGETLRSMYSNATHPELISVSIFDQLNFDEGEKPCFDVYCSLVSDCRRSERLRRNASISYLNATGPTYGRYQTEEGIDLNIDTFAMAIDSHIIFIPNWDADLLSQWDSIGNPKAIITVYPDSTELYPKPGDVQTGVTLMCHARIESKEKDAMVQYSWAITVPCPQKPQLMSQFAGGFNFGSAESALEVRNDPYTPYLFHGEEYSRIARLFTHGYDTYIPTHMVCYHYYETRKAIWDQDWGKKLMIAKQSKRRVRAALGLKPSNDDYDKTDLAKFSIGTKRTMEQFRAFSGINPDASWIEDNEGQFDVCPPKELKYVPYEGSPVETPPPTLAPLLEVPTKPRTRDPVNRRTIVLIANYRDTKRCSETIQSIYTQADHPELISVSIFDQLNFDENEKRCFDAYCDLVGEENCHRSERLRRNDTISYKDAKGPTYGRYQTEEGVDLSIDTFAMAIDSHLIFIPHWDTDLISQWDAIKNPKGIITVYPDATEQMPKNGQKPTGTILLCHARIQYNQSDSMVQYSSAVRIDSPEKPMLMSQFAGGFNFGSAESALEVRNDPYAHYLFHGEEYSRVARLWTSGYDTYIPTHMLCYHWYEKRKGMWDEDWHIKEVIARRSQRRIRAALGLVPTIDDYDKTELHKFSLGTKRTFEQFKKFTGIDPDASWIEDNEHQFDVCPPKQLKYVPYEGSPVETPAVTVREAVAPTLPRTRDTVNRHILTMIANYRDSTRCAETLESLFSKAARPELVTVSIFDQLSLEEGEKPCFDVYCEKIGEANCKRAERLRRNATISYKDAKGPTYGRHQTEEGIDKTIDTFAMAIDAHLIFIDNWDTDIVSQWDSIENPKAVITVYPDHTDMFPKNGKQAEDVLLMCHARIENNGDDAMVQYSSVIRIPCPTKPQLMSQFAGGFNFGTVEYALDIRNDPYTPFLFHGEEYSRAARLFTHGYDTYIPKHMIAYHYYEKRKVFWDENWDVKYLVAKSSQRRIRAALGLPTTVNDYDKTDLEKYSIGKVRTMEQFKAFSGIDPTAAFMEGKNEAQFDVCPPKVLEYVPYEGSPAKLASPAPQAVAAPTIPRTRDPINRHIIVLIANYRDTKRCSETLESIYTQADHPELIAVSIFDQLNFDENEKRCFDAYCDLVGEDKCRRSERLRRNDTISYKDAKGPTYGRYQTEEGVDLSIDTFAMAIDSHLIFIPHWDTDLVSQWDTIGNPKAIITVYPDATEQMPKNGQKPTGTILLCHGRIENNQPDSMVQYSSAVRMDSPEKPMLMSQFAGGFNFGSAESALEVRNDPYAHYLFHGEEYSRVARLWTSGYDTYIPTHMLCYHWYEKRKGMWDEDWGAKTIIAKRSQRRIRASLGLVPSNDDYDKTDLDKFTLGTKRTFEQFKQFSGINPDASWIEDNEHQFDVCPPKELKYVPPKENA</sequence>
<dbReference type="Pfam" id="PF11397">
    <property type="entry name" value="GlcNAc"/>
    <property type="match status" value="5"/>
</dbReference>
<keyword evidence="1" id="KW-0472">Membrane</keyword>